<proteinExistence type="predicted"/>
<dbReference type="EMBL" id="BQNL01000001">
    <property type="protein sequence ID" value="GKH14472.1"/>
    <property type="molecule type" value="Genomic_DNA"/>
</dbReference>
<gene>
    <name evidence="1" type="ORF">CE91St12_26820</name>
</gene>
<dbReference type="Proteomes" id="UP001055048">
    <property type="component" value="Unassembled WGS sequence"/>
</dbReference>
<accession>A0AA37JU55</accession>
<protein>
    <submittedName>
        <fullName evidence="1">Uncharacterized protein</fullName>
    </submittedName>
</protein>
<sequence length="82" mass="9196">MAAAVSVATGKWLVSEEDAVEVCFDFEPQEVTHKMHSSAMPMADIRVMTIGVYRIRAQYSSFLGKYANALPANWWILCLNNL</sequence>
<evidence type="ECO:0000313" key="1">
    <source>
        <dbReference type="EMBL" id="GKH14472.1"/>
    </source>
</evidence>
<name>A0AA37JU55_BACUN</name>
<comment type="caution">
    <text evidence="1">The sequence shown here is derived from an EMBL/GenBank/DDBJ whole genome shotgun (WGS) entry which is preliminary data.</text>
</comment>
<dbReference type="AlphaFoldDB" id="A0AA37JU55"/>
<evidence type="ECO:0000313" key="2">
    <source>
        <dbReference type="Proteomes" id="UP001055048"/>
    </source>
</evidence>
<reference evidence="1" key="1">
    <citation type="submission" date="2022-01" db="EMBL/GenBank/DDBJ databases">
        <title>Novel bile acid biosynthetic pathways are enriched in the microbiome of centenarians.</title>
        <authorList>
            <person name="Sato Y."/>
            <person name="Atarashi K."/>
            <person name="Plichta R.D."/>
            <person name="Arai Y."/>
            <person name="Sasajima S."/>
            <person name="Kearney M.S."/>
            <person name="Suda W."/>
            <person name="Takeshita K."/>
            <person name="Sasaki T."/>
            <person name="Okamoto S."/>
            <person name="Skelly N.A."/>
            <person name="Okamura Y."/>
            <person name="Vlamakis H."/>
            <person name="Li Y."/>
            <person name="Tanoue T."/>
            <person name="Takei H."/>
            <person name="Nittono H."/>
            <person name="Narushima S."/>
            <person name="Irie J."/>
            <person name="Itoh H."/>
            <person name="Moriya K."/>
            <person name="Sugiura Y."/>
            <person name="Suematsu M."/>
            <person name="Moritoki N."/>
            <person name="Shibata S."/>
            <person name="Littman R.D."/>
            <person name="Fischbach A.M."/>
            <person name="Uwamino Y."/>
            <person name="Inoue T."/>
            <person name="Honda A."/>
            <person name="Hattori M."/>
            <person name="Murai T."/>
            <person name="Xavier J.R."/>
            <person name="Hirose N."/>
            <person name="Honda K."/>
        </authorList>
    </citation>
    <scope>NUCLEOTIDE SEQUENCE</scope>
    <source>
        <strain evidence="1">CE91-St12</strain>
    </source>
</reference>
<organism evidence="1 2">
    <name type="scientific">Bacteroides uniformis</name>
    <dbReference type="NCBI Taxonomy" id="820"/>
    <lineage>
        <taxon>Bacteria</taxon>
        <taxon>Pseudomonadati</taxon>
        <taxon>Bacteroidota</taxon>
        <taxon>Bacteroidia</taxon>
        <taxon>Bacteroidales</taxon>
        <taxon>Bacteroidaceae</taxon>
        <taxon>Bacteroides</taxon>
    </lineage>
</organism>